<dbReference type="Proteomes" id="UP001295444">
    <property type="component" value="Chromosome 06"/>
</dbReference>
<dbReference type="InterPro" id="IPR012677">
    <property type="entry name" value="Nucleotide-bd_a/b_plait_sf"/>
</dbReference>
<keyword evidence="5" id="KW-1185">Reference proteome</keyword>
<proteinExistence type="predicted"/>
<dbReference type="GO" id="GO:0003723">
    <property type="term" value="F:RNA binding"/>
    <property type="evidence" value="ECO:0007669"/>
    <property type="project" value="UniProtKB-UniRule"/>
</dbReference>
<protein>
    <submittedName>
        <fullName evidence="4">Nuclear receptor coactivator 5</fullName>
    </submittedName>
</protein>
<dbReference type="Gene3D" id="3.30.70.330">
    <property type="match status" value="1"/>
</dbReference>
<dbReference type="PANTHER" id="PTHR23295:SF3">
    <property type="entry name" value="NUCLEAR RECEPTOR COACTIVATOR 5"/>
    <property type="match status" value="1"/>
</dbReference>
<feature type="compositionally biased region" description="Polar residues" evidence="2">
    <location>
        <begin position="7"/>
        <end position="17"/>
    </location>
</feature>
<reference evidence="4" key="1">
    <citation type="submission" date="2022-03" db="EMBL/GenBank/DDBJ databases">
        <authorList>
            <person name="Alioto T."/>
            <person name="Alioto T."/>
            <person name="Gomez Garrido J."/>
        </authorList>
    </citation>
    <scope>NUCLEOTIDE SEQUENCE</scope>
</reference>
<keyword evidence="1" id="KW-0694">RNA-binding</keyword>
<name>A0AAD1WFU2_PELCU</name>
<feature type="compositionally biased region" description="Basic and acidic residues" evidence="2">
    <location>
        <begin position="112"/>
        <end position="212"/>
    </location>
</feature>
<evidence type="ECO:0000259" key="3">
    <source>
        <dbReference type="PROSITE" id="PS50102"/>
    </source>
</evidence>
<dbReference type="PROSITE" id="PS50102">
    <property type="entry name" value="RRM"/>
    <property type="match status" value="1"/>
</dbReference>
<dbReference type="CDD" id="cd12341">
    <property type="entry name" value="RRM_hnRNPC_like"/>
    <property type="match status" value="1"/>
</dbReference>
<evidence type="ECO:0000256" key="2">
    <source>
        <dbReference type="SAM" id="MobiDB-lite"/>
    </source>
</evidence>
<evidence type="ECO:0000313" key="5">
    <source>
        <dbReference type="Proteomes" id="UP001295444"/>
    </source>
</evidence>
<dbReference type="InterPro" id="IPR052600">
    <property type="entry name" value="Nuc_rcpt_coact/corep"/>
</dbReference>
<gene>
    <name evidence="4" type="ORF">PECUL_23A008184</name>
</gene>
<keyword evidence="4" id="KW-0675">Receptor</keyword>
<dbReference type="InterPro" id="IPR000504">
    <property type="entry name" value="RRM_dom"/>
</dbReference>
<dbReference type="EMBL" id="OW240917">
    <property type="protein sequence ID" value="CAH2302485.1"/>
    <property type="molecule type" value="Genomic_DNA"/>
</dbReference>
<dbReference type="SUPFAM" id="SSF52954">
    <property type="entry name" value="Class II aaRS ABD-related"/>
    <property type="match status" value="1"/>
</dbReference>
<feature type="domain" description="RRM" evidence="3">
    <location>
        <begin position="27"/>
        <end position="98"/>
    </location>
</feature>
<dbReference type="GO" id="GO:0009966">
    <property type="term" value="P:regulation of signal transduction"/>
    <property type="evidence" value="ECO:0007669"/>
    <property type="project" value="TreeGrafter"/>
</dbReference>
<organism evidence="4 5">
    <name type="scientific">Pelobates cultripes</name>
    <name type="common">Western spadefoot toad</name>
    <dbReference type="NCBI Taxonomy" id="61616"/>
    <lineage>
        <taxon>Eukaryota</taxon>
        <taxon>Metazoa</taxon>
        <taxon>Chordata</taxon>
        <taxon>Craniata</taxon>
        <taxon>Vertebrata</taxon>
        <taxon>Euteleostomi</taxon>
        <taxon>Amphibia</taxon>
        <taxon>Batrachia</taxon>
        <taxon>Anura</taxon>
        <taxon>Pelobatoidea</taxon>
        <taxon>Pelobatidae</taxon>
        <taxon>Pelobates</taxon>
    </lineage>
</organism>
<sequence length="793" mass="89820">MPRQRSKPSSPSLLNRTNGDDPSDLDKTVFIGNLPTISVDRKEMEEMFSKYGKISGLRMFRGYGFVQYEREEDAKAAVQGEKGRTYKGHRLDINKAAEGRNMNKAPSRSSPSRRDLYTYGESRDTKRERSPLRGSPRRDGRDGRDSRAIRDTRESRDGREPRDTRDVRDSRDMRDARDSREPRDMRDTRDARDSRDSREMREARELRDARAVRDSRDIRDPLYDRYRDALYRRDEPLDKYRQDELYRKKEDAFDRFRDPLDRFPREEDRLKREDRRREELYRQYFDEIQRRVDSERPVDCSVIVVNKQSKEYAESVGRKVRDLGMMVDLIFLNTEVSLTQALEDVTRGGSPFAIVITQQHQVHRSCTVNILFGTPQEHRNMPLADAMVLVARNHERFKSEARDKEREDIARQATKMSTDALLRERAPPMDEGLRGTHPPTIQPLLALLADNRYVTPEEMDKVILYLRDRKDRLLSADPLSSQLSRPQMGSSQVTSMDSQSGLTNNQVLQMSQQMSQPMSSAPQTQQSLSNPQQELQAKILSLFNSGSQANINPVGPVGASVAAPNQGYGNVGNSQPRPGQMNTSPLGQMQRNQPAMNQHPNVMGVGVPIRNTVPRPGGPLPSQAVYGQLQNRAQVPVNIQGQRPAGSAGINFDNPSVQKALDTLIQSGPALSHLVNQTAGQGGRGFNQHIPRRTARRVRGDEVDHRFPIGVWRNPGVPQNTNSGSAKSFKNKMAAREQESTLYLCPRCDHLVPGNPTGGKVSRCVSLSSLLPPLQYGGIYSIPKKGELIPTEV</sequence>
<dbReference type="PANTHER" id="PTHR23295">
    <property type="entry name" value="NUCLEAR RECEPTOR COACTIVATOR 5-RELATED"/>
    <property type="match status" value="1"/>
</dbReference>
<feature type="region of interest" description="Disordered" evidence="2">
    <location>
        <begin position="477"/>
        <end position="533"/>
    </location>
</feature>
<dbReference type="AlphaFoldDB" id="A0AAD1WFU2"/>
<dbReference type="Gene3D" id="3.40.50.800">
    <property type="entry name" value="Anticodon-binding domain"/>
    <property type="match status" value="1"/>
</dbReference>
<dbReference type="GO" id="GO:0005654">
    <property type="term" value="C:nucleoplasm"/>
    <property type="evidence" value="ECO:0007669"/>
    <property type="project" value="TreeGrafter"/>
</dbReference>
<dbReference type="InterPro" id="IPR035979">
    <property type="entry name" value="RBD_domain_sf"/>
</dbReference>
<feature type="compositionally biased region" description="Basic and acidic residues" evidence="2">
    <location>
        <begin position="76"/>
        <end position="98"/>
    </location>
</feature>
<evidence type="ECO:0000256" key="1">
    <source>
        <dbReference type="PROSITE-ProRule" id="PRU00176"/>
    </source>
</evidence>
<accession>A0AAD1WFU2</accession>
<feature type="compositionally biased region" description="Polar residues" evidence="2">
    <location>
        <begin position="478"/>
        <end position="508"/>
    </location>
</feature>
<feature type="region of interest" description="Disordered" evidence="2">
    <location>
        <begin position="76"/>
        <end position="212"/>
    </location>
</feature>
<feature type="region of interest" description="Disordered" evidence="2">
    <location>
        <begin position="1"/>
        <end position="28"/>
    </location>
</feature>
<dbReference type="InterPro" id="IPR036621">
    <property type="entry name" value="Anticodon-bd_dom_sf"/>
</dbReference>
<dbReference type="Pfam" id="PF00076">
    <property type="entry name" value="RRM_1"/>
    <property type="match status" value="1"/>
</dbReference>
<dbReference type="SUPFAM" id="SSF54928">
    <property type="entry name" value="RNA-binding domain, RBD"/>
    <property type="match status" value="1"/>
</dbReference>
<evidence type="ECO:0000313" key="4">
    <source>
        <dbReference type="EMBL" id="CAH2302485.1"/>
    </source>
</evidence>
<dbReference type="SMART" id="SM00360">
    <property type="entry name" value="RRM"/>
    <property type="match status" value="1"/>
</dbReference>
<feature type="compositionally biased region" description="Low complexity" evidence="2">
    <location>
        <begin position="509"/>
        <end position="527"/>
    </location>
</feature>